<proteinExistence type="inferred from homology"/>
<comment type="similarity">
    <text evidence="1">Belongs to the class-II pyridoxal-phosphate-dependent aminotransferase family. Histidinol-phosphate aminotransferase subfamily.</text>
</comment>
<dbReference type="PANTHER" id="PTHR43643">
    <property type="entry name" value="HISTIDINOL-PHOSPHATE AMINOTRANSFERASE 2"/>
    <property type="match status" value="1"/>
</dbReference>
<evidence type="ECO:0000259" key="5">
    <source>
        <dbReference type="Pfam" id="PF00155"/>
    </source>
</evidence>
<name>A0A4R4JMH7_PHOLU</name>
<sequence>MVNTMCIKRRYFYRDGLYNEIPNFSITPINNNLSLMEFPYQIKLDSKVYSDNLKEININRYPGFDANIIKEKLCEINGVNYDKNILLGNGLLELIQTILLSFSTKKTNLLIPNPSFFMFTRLASICRVDIHKIPLNDDFSLNVQAFIHASQKYENSLIIIDNPNNPTGVLFGVDEIKCIVENCKCPVVIDEAYVAYSSQGSNILNLIPEYDNLIVLRSFSKIGFAGLRFGYLFSNPDFISYINKFSLMYSLSDIKMKLVLDIINEEKIDTKNISNVKKYRDVMINKMSKLNDVFVSKSQANFIFFSGEADSIKLFNHKMVKNGIKVSVFPLGYSKITDDSIRFSIGNKSINGIVLNIILDNFN</sequence>
<reference evidence="6 7" key="1">
    <citation type="journal article" date="2019" name="Int. J. Syst. Evol. Microbiol.">
        <title>Photorhabdus khanii subsp. guanajuatensis subsp. nov., isolated from Heterorhabditis atacamensis, and Photorhabdus luminescens subsp. mexicana subsp. nov., isolated from Heterorhabditis mexicana entomopathogenic nematodes.</title>
        <authorList>
            <person name="Machado R.A.R."/>
            <person name="Bruno P."/>
            <person name="Arce C.C.M."/>
            <person name="Liechti N."/>
            <person name="Kohler A."/>
            <person name="Bernal J."/>
            <person name="Bruggmann R."/>
            <person name="Turlings T.C.J."/>
        </authorList>
    </citation>
    <scope>NUCLEOTIDE SEQUENCE [LARGE SCALE GENOMIC DNA]</scope>
    <source>
        <strain evidence="6 7">MEX47-22</strain>
    </source>
</reference>
<dbReference type="InterPro" id="IPR004839">
    <property type="entry name" value="Aminotransferase_I/II_large"/>
</dbReference>
<dbReference type="Pfam" id="PF00155">
    <property type="entry name" value="Aminotran_1_2"/>
    <property type="match status" value="1"/>
</dbReference>
<feature type="domain" description="Aminotransferase class I/classII large" evidence="5">
    <location>
        <begin position="57"/>
        <end position="345"/>
    </location>
</feature>
<dbReference type="PANTHER" id="PTHR43643:SF3">
    <property type="entry name" value="HISTIDINOL-PHOSPHATE AMINOTRANSFERASE"/>
    <property type="match status" value="1"/>
</dbReference>
<gene>
    <name evidence="6" type="ORF">C5468_02935</name>
</gene>
<comment type="caution">
    <text evidence="6">The sequence shown here is derived from an EMBL/GenBank/DDBJ whole genome shotgun (WGS) entry which is preliminary data.</text>
</comment>
<evidence type="ECO:0000313" key="7">
    <source>
        <dbReference type="Proteomes" id="UP000295550"/>
    </source>
</evidence>
<keyword evidence="4" id="KW-0663">Pyridoxal phosphate</keyword>
<evidence type="ECO:0000256" key="2">
    <source>
        <dbReference type="ARBA" id="ARBA00022576"/>
    </source>
</evidence>
<dbReference type="InterPro" id="IPR015424">
    <property type="entry name" value="PyrdxlP-dep_Trfase"/>
</dbReference>
<dbReference type="InterPro" id="IPR015421">
    <property type="entry name" value="PyrdxlP-dep_Trfase_major"/>
</dbReference>
<keyword evidence="3" id="KW-0808">Transferase</keyword>
<evidence type="ECO:0000256" key="3">
    <source>
        <dbReference type="ARBA" id="ARBA00022679"/>
    </source>
</evidence>
<keyword evidence="2" id="KW-0032">Aminotransferase</keyword>
<dbReference type="InterPro" id="IPR015422">
    <property type="entry name" value="PyrdxlP-dep_Trfase_small"/>
</dbReference>
<dbReference type="GO" id="GO:0030170">
    <property type="term" value="F:pyridoxal phosphate binding"/>
    <property type="evidence" value="ECO:0007669"/>
    <property type="project" value="InterPro"/>
</dbReference>
<dbReference type="SUPFAM" id="SSF53383">
    <property type="entry name" value="PLP-dependent transferases"/>
    <property type="match status" value="1"/>
</dbReference>
<dbReference type="InterPro" id="IPR050106">
    <property type="entry name" value="HistidinolP_aminotransfase"/>
</dbReference>
<dbReference type="EMBL" id="PUJX01000003">
    <property type="protein sequence ID" value="TDB55598.1"/>
    <property type="molecule type" value="Genomic_DNA"/>
</dbReference>
<protein>
    <recommendedName>
        <fullName evidence="5">Aminotransferase class I/classII large domain-containing protein</fullName>
    </recommendedName>
</protein>
<dbReference type="GO" id="GO:0008483">
    <property type="term" value="F:transaminase activity"/>
    <property type="evidence" value="ECO:0007669"/>
    <property type="project" value="UniProtKB-KW"/>
</dbReference>
<evidence type="ECO:0000313" key="6">
    <source>
        <dbReference type="EMBL" id="TDB55598.1"/>
    </source>
</evidence>
<organism evidence="6 7">
    <name type="scientific">Photorhabdus luminescens subsp. mexicana</name>
    <dbReference type="NCBI Taxonomy" id="2100167"/>
    <lineage>
        <taxon>Bacteria</taxon>
        <taxon>Pseudomonadati</taxon>
        <taxon>Pseudomonadota</taxon>
        <taxon>Gammaproteobacteria</taxon>
        <taxon>Enterobacterales</taxon>
        <taxon>Morganellaceae</taxon>
        <taxon>Photorhabdus</taxon>
    </lineage>
</organism>
<accession>A0A4R4JMH7</accession>
<evidence type="ECO:0000256" key="4">
    <source>
        <dbReference type="ARBA" id="ARBA00022898"/>
    </source>
</evidence>
<dbReference type="Proteomes" id="UP000295550">
    <property type="component" value="Unassembled WGS sequence"/>
</dbReference>
<dbReference type="Gene3D" id="3.40.640.10">
    <property type="entry name" value="Type I PLP-dependent aspartate aminotransferase-like (Major domain)"/>
    <property type="match status" value="1"/>
</dbReference>
<evidence type="ECO:0000256" key="1">
    <source>
        <dbReference type="ARBA" id="ARBA00007970"/>
    </source>
</evidence>
<dbReference type="Gene3D" id="3.90.1150.10">
    <property type="entry name" value="Aspartate Aminotransferase, domain 1"/>
    <property type="match status" value="1"/>
</dbReference>
<dbReference type="CDD" id="cd00609">
    <property type="entry name" value="AAT_like"/>
    <property type="match status" value="1"/>
</dbReference>
<dbReference type="AlphaFoldDB" id="A0A4R4JMH7"/>